<dbReference type="AlphaFoldDB" id="A0AAE0UFS8"/>
<evidence type="ECO:0000313" key="2">
    <source>
        <dbReference type="EMBL" id="KAK3402562.1"/>
    </source>
</evidence>
<feature type="non-terminal residue" evidence="2">
    <location>
        <position position="1"/>
    </location>
</feature>
<reference evidence="2" key="1">
    <citation type="journal article" date="2023" name="Mol. Phylogenet. Evol.">
        <title>Genome-scale phylogeny and comparative genomics of the fungal order Sordariales.</title>
        <authorList>
            <person name="Hensen N."/>
            <person name="Bonometti L."/>
            <person name="Westerberg I."/>
            <person name="Brannstrom I.O."/>
            <person name="Guillou S."/>
            <person name="Cros-Aarteil S."/>
            <person name="Calhoun S."/>
            <person name="Haridas S."/>
            <person name="Kuo A."/>
            <person name="Mondo S."/>
            <person name="Pangilinan J."/>
            <person name="Riley R."/>
            <person name="LaButti K."/>
            <person name="Andreopoulos B."/>
            <person name="Lipzen A."/>
            <person name="Chen C."/>
            <person name="Yan M."/>
            <person name="Daum C."/>
            <person name="Ng V."/>
            <person name="Clum A."/>
            <person name="Steindorff A."/>
            <person name="Ohm R.A."/>
            <person name="Martin F."/>
            <person name="Silar P."/>
            <person name="Natvig D.O."/>
            <person name="Lalanne C."/>
            <person name="Gautier V."/>
            <person name="Ament-Velasquez S.L."/>
            <person name="Kruys A."/>
            <person name="Hutchinson M.I."/>
            <person name="Powell A.J."/>
            <person name="Barry K."/>
            <person name="Miller A.N."/>
            <person name="Grigoriev I.V."/>
            <person name="Debuchy R."/>
            <person name="Gladieux P."/>
            <person name="Hiltunen Thoren M."/>
            <person name="Johannesson H."/>
        </authorList>
    </citation>
    <scope>NUCLEOTIDE SEQUENCE</scope>
    <source>
        <strain evidence="2">FGSC 1904</strain>
    </source>
</reference>
<comment type="caution">
    <text evidence="2">The sequence shown here is derived from an EMBL/GenBank/DDBJ whole genome shotgun (WGS) entry which is preliminary data.</text>
</comment>
<feature type="compositionally biased region" description="Basic and acidic residues" evidence="1">
    <location>
        <begin position="1"/>
        <end position="11"/>
    </location>
</feature>
<evidence type="ECO:0000313" key="3">
    <source>
        <dbReference type="Proteomes" id="UP001281003"/>
    </source>
</evidence>
<dbReference type="Proteomes" id="UP001281003">
    <property type="component" value="Unassembled WGS sequence"/>
</dbReference>
<sequence length="68" mass="7426">QTSDSIRRRSTESALIPGPGRDTPGALRLNGRRPLPGNTINFRIGNGARWVRSPCYHRKSLPTSTPSA</sequence>
<dbReference type="EMBL" id="JAUTDP010000001">
    <property type="protein sequence ID" value="KAK3402562.1"/>
    <property type="molecule type" value="Genomic_DNA"/>
</dbReference>
<organism evidence="2 3">
    <name type="scientific">Sordaria brevicollis</name>
    <dbReference type="NCBI Taxonomy" id="83679"/>
    <lineage>
        <taxon>Eukaryota</taxon>
        <taxon>Fungi</taxon>
        <taxon>Dikarya</taxon>
        <taxon>Ascomycota</taxon>
        <taxon>Pezizomycotina</taxon>
        <taxon>Sordariomycetes</taxon>
        <taxon>Sordariomycetidae</taxon>
        <taxon>Sordariales</taxon>
        <taxon>Sordariaceae</taxon>
        <taxon>Sordaria</taxon>
    </lineage>
</organism>
<evidence type="ECO:0000256" key="1">
    <source>
        <dbReference type="SAM" id="MobiDB-lite"/>
    </source>
</evidence>
<keyword evidence="3" id="KW-1185">Reference proteome</keyword>
<proteinExistence type="predicted"/>
<accession>A0AAE0UFS8</accession>
<protein>
    <submittedName>
        <fullName evidence="2">Uncharacterized protein</fullName>
    </submittedName>
</protein>
<feature type="region of interest" description="Disordered" evidence="1">
    <location>
        <begin position="1"/>
        <end position="34"/>
    </location>
</feature>
<gene>
    <name evidence="2" type="ORF">B0T20DRAFT_343296</name>
</gene>
<name>A0AAE0UFS8_SORBR</name>
<reference evidence="2" key="2">
    <citation type="submission" date="2023-07" db="EMBL/GenBank/DDBJ databases">
        <authorList>
            <consortium name="Lawrence Berkeley National Laboratory"/>
            <person name="Haridas S."/>
            <person name="Hensen N."/>
            <person name="Bonometti L."/>
            <person name="Westerberg I."/>
            <person name="Brannstrom I.O."/>
            <person name="Guillou S."/>
            <person name="Cros-Aarteil S."/>
            <person name="Calhoun S."/>
            <person name="Kuo A."/>
            <person name="Mondo S."/>
            <person name="Pangilinan J."/>
            <person name="Riley R."/>
            <person name="LaButti K."/>
            <person name="Andreopoulos B."/>
            <person name="Lipzen A."/>
            <person name="Chen C."/>
            <person name="Yanf M."/>
            <person name="Daum C."/>
            <person name="Ng V."/>
            <person name="Clum A."/>
            <person name="Steindorff A."/>
            <person name="Ohm R."/>
            <person name="Martin F."/>
            <person name="Silar P."/>
            <person name="Natvig D."/>
            <person name="Lalanne C."/>
            <person name="Gautier V."/>
            <person name="Ament-velasquez S.L."/>
            <person name="Kruys A."/>
            <person name="Hutchinson M.I."/>
            <person name="Powell A.J."/>
            <person name="Barry K."/>
            <person name="Miller A.N."/>
            <person name="Grigoriev I.V."/>
            <person name="Debuchy R."/>
            <person name="Gladieux P."/>
            <person name="Thoren M.H."/>
            <person name="Johannesson H."/>
        </authorList>
    </citation>
    <scope>NUCLEOTIDE SEQUENCE</scope>
    <source>
        <strain evidence="2">FGSC 1904</strain>
    </source>
</reference>